<evidence type="ECO:0008006" key="3">
    <source>
        <dbReference type="Google" id="ProtNLM"/>
    </source>
</evidence>
<gene>
    <name evidence="1" type="ORF">LMK00_08320</name>
</gene>
<dbReference type="Gene3D" id="3.40.50.300">
    <property type="entry name" value="P-loop containing nucleotide triphosphate hydrolases"/>
    <property type="match status" value="1"/>
</dbReference>
<dbReference type="PANTHER" id="PTHR37816:SF3">
    <property type="entry name" value="MODULATES DNA TOPOLOGY"/>
    <property type="match status" value="1"/>
</dbReference>
<dbReference type="EMBL" id="CP086395">
    <property type="protein sequence ID" value="USJ19828.1"/>
    <property type="molecule type" value="Genomic_DNA"/>
</dbReference>
<dbReference type="InterPro" id="IPR025662">
    <property type="entry name" value="Sigma_54_int_dom_ATP-bd_1"/>
</dbReference>
<dbReference type="RefSeq" id="WP_252175259.1">
    <property type="nucleotide sequence ID" value="NZ_CP086395.1"/>
</dbReference>
<dbReference type="PROSITE" id="PS00675">
    <property type="entry name" value="SIGMA54_INTERACT_1"/>
    <property type="match status" value="1"/>
</dbReference>
<dbReference type="KEGG" id="lfo:LMK00_08320"/>
<accession>A0A9Q8Y0K5</accession>
<reference evidence="1" key="1">
    <citation type="journal article" date="2022" name="Front. Microbiol.">
        <title>Feed Insects as a Reservoir of Granadaene-Producing Lactococci.</title>
        <authorList>
            <person name="Neuzil-Bunesova V."/>
            <person name="Ramirez Garcia A."/>
            <person name="Modrackova N."/>
            <person name="Makovska M."/>
            <person name="Sabolova M."/>
            <person name="Sproer C."/>
            <person name="Bunk B."/>
            <person name="Blom J."/>
            <person name="Schwab C."/>
        </authorList>
    </citation>
    <scope>NUCLEOTIDE SEQUENCE</scope>
    <source>
        <strain evidence="1">I4/6O</strain>
    </source>
</reference>
<name>A0A9Q8Y0K5_9LACT</name>
<proteinExistence type="predicted"/>
<dbReference type="CDD" id="cd02019">
    <property type="entry name" value="NK"/>
    <property type="match status" value="1"/>
</dbReference>
<organism evidence="1 2">
    <name type="scientific">Lactococcus formosensis</name>
    <dbReference type="NCBI Taxonomy" id="1281486"/>
    <lineage>
        <taxon>Bacteria</taxon>
        <taxon>Bacillati</taxon>
        <taxon>Bacillota</taxon>
        <taxon>Bacilli</taxon>
        <taxon>Lactobacillales</taxon>
        <taxon>Streptococcaceae</taxon>
        <taxon>Lactococcus</taxon>
    </lineage>
</organism>
<evidence type="ECO:0000313" key="1">
    <source>
        <dbReference type="EMBL" id="USJ19828.1"/>
    </source>
</evidence>
<dbReference type="InterPro" id="IPR027417">
    <property type="entry name" value="P-loop_NTPase"/>
</dbReference>
<dbReference type="SUPFAM" id="SSF52540">
    <property type="entry name" value="P-loop containing nucleoside triphosphate hydrolases"/>
    <property type="match status" value="1"/>
</dbReference>
<dbReference type="AlphaFoldDB" id="A0A9Q8Y0K5"/>
<dbReference type="PANTHER" id="PTHR37816">
    <property type="entry name" value="YALI0E33011P"/>
    <property type="match status" value="1"/>
</dbReference>
<sequence>MKIVIIGDSGAGKSTLAKEVSEILQIPILHLDKIWLDGFSNEDLVIGQEKFIEANVTDWIIEGNYKGTMNLRLPLADLIIWLEISPRKALQRVIQRSIRNRFLHDRSDIPSNFKEKFNKEWFEFLKYVWKNQEQNRAIFPEIIDKYHKSDKLMILKSKKDKEDFLEQCKYDFL</sequence>
<dbReference type="InterPro" id="IPR052922">
    <property type="entry name" value="Cytidylate_Kinase-2"/>
</dbReference>
<evidence type="ECO:0000313" key="2">
    <source>
        <dbReference type="Proteomes" id="UP001056730"/>
    </source>
</evidence>
<protein>
    <recommendedName>
        <fullName evidence="3">AAA family ATPase</fullName>
    </recommendedName>
</protein>
<dbReference type="Proteomes" id="UP001056730">
    <property type="component" value="Chromosome"/>
</dbReference>